<feature type="domain" description="DUF5916" evidence="2">
    <location>
        <begin position="230"/>
        <end position="798"/>
    </location>
</feature>
<sequence length="798" mass="92245">MPKSYYITITFIILFSFKSYCQKKTLFAKPTTEIISIDGEVKEQAWNTVSSIATDFIMFEPDNGKPISKDKKTEVKVLYDNDAIYISAILHDNQPEKIQKEITNRDVFGVSDHFSVSINGFNDGQQDFRFFVSAANVQMDCLATEQTEDFSWDAIWQSKAVITDFGWIVEMKIPYAALRFSNGKEQIWGLNFMREIKRDVQKYTWNHVDTKIGSVITQAGTLEGIQNIKPPTRLFFIPYVSTYYQEDDFTSDRTLKAGLDIKYGINDSFTLDAILIPDFGQTKFDNAILNLEPFEQRLDENRPFFTEGTNLFNIGNIFYSRRIGGAPSTYPNVAADEEVTNYSSSVNLINAVKVSGRTEKGLGIGFLNAITEKTYATIENTTTEETRKEVIEPLTNYNVLVLDQRFNQNSSVSFVNTNTTRNGSFRDANVSALLFDLSTKANSYNLYGDLKYSTINSIEDYDGIKSSLNFAKTSGKYRYSFSGRYTSKEFDNNDLGINFYTNFYNLYSNLSYRILNPTKTFNTFRFQNEFNLVFDNTTGKLQEGLYKPTIKATTKRNHYFEIGLDIKPFEAYDFYEPRVDGRYLQLPRSIGEYVGIEFNRNNAFTFDITQSVTKYDQEGRVNYGIAVGPKYRMNDKFSLYLVVDYTIKKNDIGWVDFENSDIIFGKRDREILQNDLTGKYAINDKMALNLTARYYWSYSDIKDFYTLENNGQLSKNDSYNLNRNRNFNSWNLDFSYSWWFAPGSELSILYRNYAQEGSPNVEKRLNTNLKNVFDSNMTNILSVSVRYFIDYNVIKNKF</sequence>
<reference evidence="3 4" key="1">
    <citation type="submission" date="2019-03" db="EMBL/GenBank/DDBJ databases">
        <title>Flavobacterium TSA-D2 sp. nov., isolated from arctic soil.</title>
        <authorList>
            <person name="Chaudhary D.K."/>
        </authorList>
    </citation>
    <scope>NUCLEOTIDE SEQUENCE [LARGE SCALE GENOMIC DNA]</scope>
    <source>
        <strain evidence="3 4">TSA-D2</strain>
    </source>
</reference>
<name>A0A4V6PFJ3_9FLAO</name>
<dbReference type="CDD" id="cd09618">
    <property type="entry name" value="CBM9_like_2"/>
    <property type="match status" value="1"/>
</dbReference>
<dbReference type="SUPFAM" id="SSF49344">
    <property type="entry name" value="CBD9-like"/>
    <property type="match status" value="1"/>
</dbReference>
<gene>
    <name evidence="3" type="ORF">E0F98_01440</name>
</gene>
<dbReference type="InterPro" id="IPR010502">
    <property type="entry name" value="Carb-bd_dom_fam9"/>
</dbReference>
<evidence type="ECO:0000259" key="2">
    <source>
        <dbReference type="Pfam" id="PF19313"/>
    </source>
</evidence>
<organism evidence="3 4">
    <name type="scientific">Flavobacterium hiemivividum</name>
    <dbReference type="NCBI Taxonomy" id="2541734"/>
    <lineage>
        <taxon>Bacteria</taxon>
        <taxon>Pseudomonadati</taxon>
        <taxon>Bacteroidota</taxon>
        <taxon>Flavobacteriia</taxon>
        <taxon>Flavobacteriales</taxon>
        <taxon>Flavobacteriaceae</taxon>
        <taxon>Flavobacterium</taxon>
    </lineage>
</organism>
<keyword evidence="3" id="KW-0378">Hydrolase</keyword>
<proteinExistence type="predicted"/>
<dbReference type="Proteomes" id="UP000294597">
    <property type="component" value="Unassembled WGS sequence"/>
</dbReference>
<dbReference type="GO" id="GO:0004553">
    <property type="term" value="F:hydrolase activity, hydrolyzing O-glycosyl compounds"/>
    <property type="evidence" value="ECO:0007669"/>
    <property type="project" value="InterPro"/>
</dbReference>
<evidence type="ECO:0000313" key="4">
    <source>
        <dbReference type="Proteomes" id="UP000294597"/>
    </source>
</evidence>
<dbReference type="GO" id="GO:0016052">
    <property type="term" value="P:carbohydrate catabolic process"/>
    <property type="evidence" value="ECO:0007669"/>
    <property type="project" value="InterPro"/>
</dbReference>
<accession>A0A4V6PFJ3</accession>
<dbReference type="EMBL" id="SMFO01000001">
    <property type="protein sequence ID" value="TDE06308.1"/>
    <property type="molecule type" value="Genomic_DNA"/>
</dbReference>
<dbReference type="Pfam" id="PF19313">
    <property type="entry name" value="DUF5916"/>
    <property type="match status" value="1"/>
</dbReference>
<feature type="domain" description="Carbohydrate-binding" evidence="1">
    <location>
        <begin position="37"/>
        <end position="193"/>
    </location>
</feature>
<dbReference type="Pfam" id="PF06452">
    <property type="entry name" value="CBM9_1"/>
    <property type="match status" value="1"/>
</dbReference>
<dbReference type="RefSeq" id="WP_132108493.1">
    <property type="nucleotide sequence ID" value="NZ_SMFO01000001.1"/>
</dbReference>
<comment type="caution">
    <text evidence="3">The sequence shown here is derived from an EMBL/GenBank/DDBJ whole genome shotgun (WGS) entry which is preliminary data.</text>
</comment>
<dbReference type="Gene3D" id="2.60.40.1190">
    <property type="match status" value="1"/>
</dbReference>
<protein>
    <submittedName>
        <fullName evidence="3">Hydrolase</fullName>
    </submittedName>
</protein>
<evidence type="ECO:0000259" key="1">
    <source>
        <dbReference type="Pfam" id="PF06452"/>
    </source>
</evidence>
<dbReference type="InterPro" id="IPR045670">
    <property type="entry name" value="DUF5916"/>
</dbReference>
<evidence type="ECO:0000313" key="3">
    <source>
        <dbReference type="EMBL" id="TDE06308.1"/>
    </source>
</evidence>
<keyword evidence="4" id="KW-1185">Reference proteome</keyword>
<dbReference type="GO" id="GO:0030246">
    <property type="term" value="F:carbohydrate binding"/>
    <property type="evidence" value="ECO:0007669"/>
    <property type="project" value="InterPro"/>
</dbReference>
<dbReference type="AlphaFoldDB" id="A0A4V6PFJ3"/>